<organism evidence="1 2">
    <name type="scientific">Acinetobacter pittii</name>
    <name type="common">Acinetobacter genomosp. 3</name>
    <dbReference type="NCBI Taxonomy" id="48296"/>
    <lineage>
        <taxon>Bacteria</taxon>
        <taxon>Pseudomonadati</taxon>
        <taxon>Pseudomonadota</taxon>
        <taxon>Gammaproteobacteria</taxon>
        <taxon>Moraxellales</taxon>
        <taxon>Moraxellaceae</taxon>
        <taxon>Acinetobacter</taxon>
        <taxon>Acinetobacter calcoaceticus/baumannii complex</taxon>
    </lineage>
</organism>
<accession>A0A8I1HCI3</accession>
<evidence type="ECO:0000313" key="2">
    <source>
        <dbReference type="Proteomes" id="UP000660083"/>
    </source>
</evidence>
<dbReference type="AlphaFoldDB" id="A0A8I1HCI3"/>
<gene>
    <name evidence="1" type="ORF">JDA50_20625</name>
</gene>
<protein>
    <submittedName>
        <fullName evidence="1">Uncharacterized protein</fullName>
    </submittedName>
</protein>
<proteinExistence type="predicted"/>
<sequence>MSDEWVKKRLRETSLRNVEIAGFSRHLLYFNYAHPETVEHLNVLAISIQDNQPVDHSEHLNEHTPSNFWGAAKIDEALNNRVTRANIKNGHTK</sequence>
<evidence type="ECO:0000313" key="1">
    <source>
        <dbReference type="EMBL" id="MBK1446793.1"/>
    </source>
</evidence>
<comment type="caution">
    <text evidence="1">The sequence shown here is derived from an EMBL/GenBank/DDBJ whole genome shotgun (WGS) entry which is preliminary data.</text>
</comment>
<reference evidence="1" key="1">
    <citation type="submission" date="2020-12" db="EMBL/GenBank/DDBJ databases">
        <authorList>
            <person name="Chopjitt P."/>
        </authorList>
    </citation>
    <scope>NUCLEOTIDE SEQUENCE</scope>
    <source>
        <strain evidence="1">AP1</strain>
    </source>
</reference>
<name>A0A8I1HCI3_ACIPI</name>
<dbReference type="EMBL" id="JAEFCT010000030">
    <property type="protein sequence ID" value="MBK1446793.1"/>
    <property type="molecule type" value="Genomic_DNA"/>
</dbReference>
<dbReference type="Proteomes" id="UP000660083">
    <property type="component" value="Unassembled WGS sequence"/>
</dbReference>